<organism evidence="2 3">
    <name type="scientific">Acrocarpospora macrocephala</name>
    <dbReference type="NCBI Taxonomy" id="150177"/>
    <lineage>
        <taxon>Bacteria</taxon>
        <taxon>Bacillati</taxon>
        <taxon>Actinomycetota</taxon>
        <taxon>Actinomycetes</taxon>
        <taxon>Streptosporangiales</taxon>
        <taxon>Streptosporangiaceae</taxon>
        <taxon>Acrocarpospora</taxon>
    </lineage>
</organism>
<reference evidence="2 3" key="1">
    <citation type="submission" date="2019-10" db="EMBL/GenBank/DDBJ databases">
        <title>Whole genome shotgun sequence of Acrocarpospora macrocephala NBRC 16266.</title>
        <authorList>
            <person name="Ichikawa N."/>
            <person name="Kimura A."/>
            <person name="Kitahashi Y."/>
            <person name="Komaki H."/>
            <person name="Oguchi A."/>
        </authorList>
    </citation>
    <scope>NUCLEOTIDE SEQUENCE [LARGE SCALE GENOMIC DNA]</scope>
    <source>
        <strain evidence="2 3">NBRC 16266</strain>
    </source>
</reference>
<accession>A0A5M3WPW6</accession>
<gene>
    <name evidence="2" type="ORF">Amac_041830</name>
</gene>
<protein>
    <submittedName>
        <fullName evidence="2">Uncharacterized protein</fullName>
    </submittedName>
</protein>
<proteinExistence type="predicted"/>
<dbReference type="AlphaFoldDB" id="A0A5M3WPW6"/>
<feature type="transmembrane region" description="Helical" evidence="1">
    <location>
        <begin position="45"/>
        <end position="65"/>
    </location>
</feature>
<evidence type="ECO:0000313" key="3">
    <source>
        <dbReference type="Proteomes" id="UP000331127"/>
    </source>
</evidence>
<evidence type="ECO:0000256" key="1">
    <source>
        <dbReference type="SAM" id="Phobius"/>
    </source>
</evidence>
<name>A0A5M3WPW6_9ACTN</name>
<sequence length="67" mass="6594">MNDWLDLAALGRVLVASLVAGAGLVAVFSLALVGLSAGKVIGRAGAGVCLLVVVAGVVLGLHVMLQK</sequence>
<keyword evidence="1" id="KW-1133">Transmembrane helix</keyword>
<evidence type="ECO:0000313" key="2">
    <source>
        <dbReference type="EMBL" id="GES10586.1"/>
    </source>
</evidence>
<keyword evidence="1" id="KW-0472">Membrane</keyword>
<comment type="caution">
    <text evidence="2">The sequence shown here is derived from an EMBL/GenBank/DDBJ whole genome shotgun (WGS) entry which is preliminary data.</text>
</comment>
<keyword evidence="3" id="KW-1185">Reference proteome</keyword>
<dbReference type="RefSeq" id="WP_155356017.1">
    <property type="nucleotide sequence ID" value="NZ_BAAAHL010000037.1"/>
</dbReference>
<keyword evidence="1" id="KW-0812">Transmembrane</keyword>
<dbReference type="EMBL" id="BLAE01000023">
    <property type="protein sequence ID" value="GES10586.1"/>
    <property type="molecule type" value="Genomic_DNA"/>
</dbReference>
<dbReference type="Proteomes" id="UP000331127">
    <property type="component" value="Unassembled WGS sequence"/>
</dbReference>
<feature type="transmembrane region" description="Helical" evidence="1">
    <location>
        <begin position="12"/>
        <end position="33"/>
    </location>
</feature>